<reference evidence="1 2" key="1">
    <citation type="journal article" date="2017" name="G3 (Bethesda)">
        <title>First Draft Genome Sequence of the Pathogenic Fungus Lomentospora prolificans (Formerly Scedosporium prolificans).</title>
        <authorList>
            <person name="Luo R."/>
            <person name="Zimin A."/>
            <person name="Workman R."/>
            <person name="Fan Y."/>
            <person name="Pertea G."/>
            <person name="Grossman N."/>
            <person name="Wear M.P."/>
            <person name="Jia B."/>
            <person name="Miller H."/>
            <person name="Casadevall A."/>
            <person name="Timp W."/>
            <person name="Zhang S.X."/>
            <person name="Salzberg S.L."/>
        </authorList>
    </citation>
    <scope>NUCLEOTIDE SEQUENCE [LARGE SCALE GENOMIC DNA]</scope>
    <source>
        <strain evidence="1 2">JHH-5317</strain>
    </source>
</reference>
<dbReference type="Proteomes" id="UP000233524">
    <property type="component" value="Unassembled WGS sequence"/>
</dbReference>
<organism evidence="1 2">
    <name type="scientific">Lomentospora prolificans</name>
    <dbReference type="NCBI Taxonomy" id="41688"/>
    <lineage>
        <taxon>Eukaryota</taxon>
        <taxon>Fungi</taxon>
        <taxon>Dikarya</taxon>
        <taxon>Ascomycota</taxon>
        <taxon>Pezizomycotina</taxon>
        <taxon>Sordariomycetes</taxon>
        <taxon>Hypocreomycetidae</taxon>
        <taxon>Microascales</taxon>
        <taxon>Microascaceae</taxon>
        <taxon>Lomentospora</taxon>
    </lineage>
</organism>
<dbReference type="OrthoDB" id="3645574at2759"/>
<comment type="caution">
    <text evidence="1">The sequence shown here is derived from an EMBL/GenBank/DDBJ whole genome shotgun (WGS) entry which is preliminary data.</text>
</comment>
<dbReference type="PANTHER" id="PTHR21310">
    <property type="entry name" value="AMINOGLYCOSIDE PHOSPHOTRANSFERASE-RELATED-RELATED"/>
    <property type="match status" value="1"/>
</dbReference>
<dbReference type="AlphaFoldDB" id="A0A2N3N6Z5"/>
<evidence type="ECO:0000313" key="1">
    <source>
        <dbReference type="EMBL" id="PKS08177.1"/>
    </source>
</evidence>
<accession>A0A2N3N6Z5</accession>
<proteinExistence type="predicted"/>
<evidence type="ECO:0008006" key="3">
    <source>
        <dbReference type="Google" id="ProtNLM"/>
    </source>
</evidence>
<gene>
    <name evidence="1" type="ORF">jhhlp_005453</name>
</gene>
<keyword evidence="2" id="KW-1185">Reference proteome</keyword>
<protein>
    <recommendedName>
        <fullName evidence="3">Aminoglycoside phosphotransferase domain-containing protein</fullName>
    </recommendedName>
</protein>
<sequence length="519" mass="59905">MNSPQADSVPSMAEEAAKDDWDYIKRQSEAIETEALHTYLWEQRHLIEALVLHHLGLAPDSASSSVLPQAEWLCGRFNICVPVKVTSHTAVEKVIVRFAMRHKFAEDHCLGFMNEKISCEVATYIWMQENCPSVPIPHLFGFGFTDGRHFTHSKHRPFFVRLVRSAWRQLYKCLRWPVLSSYVSHAFPHQFEMGYLILEFIDQDSGRMLSQVWKDGCSDENKMKNLFRSLSRLILSVGRIPQPRIGSFTFNSDGAITLTNRPLTCSMAIMEAQGAQRVLERHQTYSCTDAFVSDLLSLHDSRFLNQRNAVHGYRDCRAQMATKSVLRAVQHHYINRKTRYGPYSLQFTDIHQSNILVDEGYNIKCLIDLEWICSLPTEMLAVPSWLTGCCIQQLYGEKLGEFDEIHKEFMDILSEEEKALGTFLPGTAGPQPISHYIRTNWTSKMVWFWYCLDSVNIMYEVAEDHIYPEFSLDPQSKELENHFFRLWCRGAESVVQTKVKDREAYLKSLAAMFRITPSA</sequence>
<dbReference type="STRING" id="41688.A0A2N3N6Z5"/>
<evidence type="ECO:0000313" key="2">
    <source>
        <dbReference type="Proteomes" id="UP000233524"/>
    </source>
</evidence>
<dbReference type="PANTHER" id="PTHR21310:SF37">
    <property type="entry name" value="AMINOGLYCOSIDE PHOSPHOTRANSFERASE DOMAIN-CONTAINING PROTEIN"/>
    <property type="match status" value="1"/>
</dbReference>
<name>A0A2N3N6Z5_9PEZI</name>
<dbReference type="InterPro" id="IPR051678">
    <property type="entry name" value="AGP_Transferase"/>
</dbReference>
<dbReference type="InParanoid" id="A0A2N3N6Z5"/>
<dbReference type="EMBL" id="NLAX01000700">
    <property type="protein sequence ID" value="PKS08177.1"/>
    <property type="molecule type" value="Genomic_DNA"/>
</dbReference>
<dbReference type="VEuPathDB" id="FungiDB:jhhlp_005453"/>